<dbReference type="Proteomes" id="UP001442468">
    <property type="component" value="Unassembled WGS sequence"/>
</dbReference>
<name>A0ABV1NDL2_9GAMM</name>
<dbReference type="EMBL" id="JBEGCJ010000003">
    <property type="protein sequence ID" value="MEQ6917148.1"/>
    <property type="molecule type" value="Genomic_DNA"/>
</dbReference>
<comment type="caution">
    <text evidence="1">The sequence shown here is derived from an EMBL/GenBank/DDBJ whole genome shotgun (WGS) entry which is preliminary data.</text>
</comment>
<evidence type="ECO:0000313" key="2">
    <source>
        <dbReference type="Proteomes" id="UP001442468"/>
    </source>
</evidence>
<proteinExistence type="predicted"/>
<dbReference type="RefSeq" id="WP_349761424.1">
    <property type="nucleotide sequence ID" value="NZ_JBEGCJ010000003.1"/>
</dbReference>
<protein>
    <submittedName>
        <fullName evidence="1">Uncharacterized protein</fullName>
    </submittedName>
</protein>
<keyword evidence="2" id="KW-1185">Reference proteome</keyword>
<gene>
    <name evidence="1" type="ORF">ABE960_06405</name>
</gene>
<sequence length="115" mass="12143">MSNGLYQQLTCDCQAVCLLACGAPLGIATNATDETVTLWPSEAVQVGEGVDDLAFRAEGPDGDVQCCRRCGEVMLVEHEEAGVVAIPWTPVDDDAATLEVAASIRAPLEALGYRF</sequence>
<accession>A0ABV1NDL2</accession>
<evidence type="ECO:0000313" key="1">
    <source>
        <dbReference type="EMBL" id="MEQ6917148.1"/>
    </source>
</evidence>
<organism evidence="1 2">
    <name type="scientific">Halomonas aquatica</name>
    <dbReference type="NCBI Taxonomy" id="3151123"/>
    <lineage>
        <taxon>Bacteria</taxon>
        <taxon>Pseudomonadati</taxon>
        <taxon>Pseudomonadota</taxon>
        <taxon>Gammaproteobacteria</taxon>
        <taxon>Oceanospirillales</taxon>
        <taxon>Halomonadaceae</taxon>
        <taxon>Halomonas</taxon>
    </lineage>
</organism>
<reference evidence="1 2" key="1">
    <citation type="submission" date="2024-05" db="EMBL/GenBank/DDBJ databases">
        <title>Halomonas sp. SSM6 16S ribosomal RNA gene Genome sequencing and assembly.</title>
        <authorList>
            <person name="Yook S."/>
        </authorList>
    </citation>
    <scope>NUCLEOTIDE SEQUENCE [LARGE SCALE GENOMIC DNA]</scope>
    <source>
        <strain evidence="1 2">SSM6</strain>
    </source>
</reference>